<accession>A0A9Q1QFH4</accession>
<reference evidence="2" key="1">
    <citation type="submission" date="2022-04" db="EMBL/GenBank/DDBJ databases">
        <title>Carnegiea gigantea Genome sequencing and assembly v2.</title>
        <authorList>
            <person name="Copetti D."/>
            <person name="Sanderson M.J."/>
            <person name="Burquez A."/>
            <person name="Wojciechowski M.F."/>
        </authorList>
    </citation>
    <scope>NUCLEOTIDE SEQUENCE</scope>
    <source>
        <strain evidence="2">SGP5-SGP5p</strain>
        <tissue evidence="2">Aerial part</tissue>
    </source>
</reference>
<sequence length="214" mass="24043">MQKDAQLSAGAALSDENTSSLGQDVKMAPQEQPLKYEMGGNKKRMMCQKAFITRMAIRSFSSMVAQLNEAQTKAVRSIGFSSFLKVNLKQISGKFSKWLVEIFDPYSTSFALSDGQRFTVIAFDVYMTIRVPIGGREIMEITRSSTDREYDEVHAAWKIEHNAPELTRMPKFILAKKDGGDSFKRNFFIYLVNSFSAGRRTATAASPSLTMSRM</sequence>
<name>A0A9Q1QFH4_9CARY</name>
<protein>
    <submittedName>
        <fullName evidence="2">Uncharacterized protein</fullName>
    </submittedName>
</protein>
<comment type="caution">
    <text evidence="2">The sequence shown here is derived from an EMBL/GenBank/DDBJ whole genome shotgun (WGS) entry which is preliminary data.</text>
</comment>
<gene>
    <name evidence="2" type="ORF">Cgig2_021663</name>
</gene>
<dbReference type="PANTHER" id="PTHR34835:SF34">
    <property type="entry name" value="OS08G0555500 PROTEIN"/>
    <property type="match status" value="1"/>
</dbReference>
<dbReference type="AlphaFoldDB" id="A0A9Q1QFH4"/>
<keyword evidence="3" id="KW-1185">Reference proteome</keyword>
<dbReference type="Proteomes" id="UP001153076">
    <property type="component" value="Unassembled WGS sequence"/>
</dbReference>
<dbReference type="PANTHER" id="PTHR34835">
    <property type="entry name" value="OS07G0283600 PROTEIN-RELATED"/>
    <property type="match status" value="1"/>
</dbReference>
<dbReference type="EMBL" id="JAKOGI010000213">
    <property type="protein sequence ID" value="KAJ8439651.1"/>
    <property type="molecule type" value="Genomic_DNA"/>
</dbReference>
<organism evidence="2 3">
    <name type="scientific">Carnegiea gigantea</name>
    <dbReference type="NCBI Taxonomy" id="171969"/>
    <lineage>
        <taxon>Eukaryota</taxon>
        <taxon>Viridiplantae</taxon>
        <taxon>Streptophyta</taxon>
        <taxon>Embryophyta</taxon>
        <taxon>Tracheophyta</taxon>
        <taxon>Spermatophyta</taxon>
        <taxon>Magnoliopsida</taxon>
        <taxon>eudicotyledons</taxon>
        <taxon>Gunneridae</taxon>
        <taxon>Pentapetalae</taxon>
        <taxon>Caryophyllales</taxon>
        <taxon>Cactineae</taxon>
        <taxon>Cactaceae</taxon>
        <taxon>Cactoideae</taxon>
        <taxon>Echinocereeae</taxon>
        <taxon>Carnegiea</taxon>
    </lineage>
</organism>
<evidence type="ECO:0000313" key="3">
    <source>
        <dbReference type="Proteomes" id="UP001153076"/>
    </source>
</evidence>
<feature type="region of interest" description="Disordered" evidence="1">
    <location>
        <begin position="1"/>
        <end position="26"/>
    </location>
</feature>
<evidence type="ECO:0000256" key="1">
    <source>
        <dbReference type="SAM" id="MobiDB-lite"/>
    </source>
</evidence>
<evidence type="ECO:0000313" key="2">
    <source>
        <dbReference type="EMBL" id="KAJ8439651.1"/>
    </source>
</evidence>
<proteinExistence type="predicted"/>